<protein>
    <submittedName>
        <fullName evidence="2">Uncharacterized protein</fullName>
    </submittedName>
</protein>
<proteinExistence type="predicted"/>
<evidence type="ECO:0000313" key="2">
    <source>
        <dbReference type="EMBL" id="MBX47289.1"/>
    </source>
</evidence>
<accession>A0A2P2NY03</accession>
<dbReference type="AlphaFoldDB" id="A0A2P2NY03"/>
<reference evidence="2" key="1">
    <citation type="submission" date="2018-02" db="EMBL/GenBank/DDBJ databases">
        <title>Rhizophora mucronata_Transcriptome.</title>
        <authorList>
            <person name="Meera S.P."/>
            <person name="Sreeshan A."/>
            <person name="Augustine A."/>
        </authorList>
    </citation>
    <scope>NUCLEOTIDE SEQUENCE</scope>
    <source>
        <tissue evidence="2">Leaf</tissue>
    </source>
</reference>
<feature type="signal peptide" evidence="1">
    <location>
        <begin position="1"/>
        <end position="16"/>
    </location>
</feature>
<keyword evidence="1" id="KW-0732">Signal</keyword>
<dbReference type="EMBL" id="GGEC01066805">
    <property type="protein sequence ID" value="MBX47289.1"/>
    <property type="molecule type" value="Transcribed_RNA"/>
</dbReference>
<evidence type="ECO:0000256" key="1">
    <source>
        <dbReference type="SAM" id="SignalP"/>
    </source>
</evidence>
<organism evidence="2">
    <name type="scientific">Rhizophora mucronata</name>
    <name type="common">Asiatic mangrove</name>
    <dbReference type="NCBI Taxonomy" id="61149"/>
    <lineage>
        <taxon>Eukaryota</taxon>
        <taxon>Viridiplantae</taxon>
        <taxon>Streptophyta</taxon>
        <taxon>Embryophyta</taxon>
        <taxon>Tracheophyta</taxon>
        <taxon>Spermatophyta</taxon>
        <taxon>Magnoliopsida</taxon>
        <taxon>eudicotyledons</taxon>
        <taxon>Gunneridae</taxon>
        <taxon>Pentapetalae</taxon>
        <taxon>rosids</taxon>
        <taxon>fabids</taxon>
        <taxon>Malpighiales</taxon>
        <taxon>Rhizophoraceae</taxon>
        <taxon>Rhizophora</taxon>
    </lineage>
</organism>
<feature type="chain" id="PRO_5015183970" evidence="1">
    <location>
        <begin position="17"/>
        <end position="47"/>
    </location>
</feature>
<sequence>MVAALLLVSMTFHILPYLELLSSQNIGFFTTCKCLDPYNLHNPIIQH</sequence>
<name>A0A2P2NY03_RHIMU</name>